<feature type="transmembrane region" description="Helical" evidence="1">
    <location>
        <begin position="199"/>
        <end position="216"/>
    </location>
</feature>
<feature type="transmembrane region" description="Helical" evidence="1">
    <location>
        <begin position="133"/>
        <end position="155"/>
    </location>
</feature>
<feature type="non-terminal residue" evidence="2">
    <location>
        <position position="261"/>
    </location>
</feature>
<keyword evidence="1" id="KW-0812">Transmembrane</keyword>
<feature type="transmembrane region" description="Helical" evidence="1">
    <location>
        <begin position="167"/>
        <end position="187"/>
    </location>
</feature>
<proteinExistence type="predicted"/>
<reference evidence="2" key="1">
    <citation type="journal article" date="2014" name="Front. Microbiol.">
        <title>High frequency of phylogenetically diverse reductive dehalogenase-homologous genes in deep subseafloor sedimentary metagenomes.</title>
        <authorList>
            <person name="Kawai M."/>
            <person name="Futagami T."/>
            <person name="Toyoda A."/>
            <person name="Takaki Y."/>
            <person name="Nishi S."/>
            <person name="Hori S."/>
            <person name="Arai W."/>
            <person name="Tsubouchi T."/>
            <person name="Morono Y."/>
            <person name="Uchiyama I."/>
            <person name="Ito T."/>
            <person name="Fujiyama A."/>
            <person name="Inagaki F."/>
            <person name="Takami H."/>
        </authorList>
    </citation>
    <scope>NUCLEOTIDE SEQUENCE</scope>
    <source>
        <strain evidence="2">Expedition CK06-06</strain>
    </source>
</reference>
<name>X1JUT8_9ZZZZ</name>
<accession>X1JUT8</accession>
<protein>
    <submittedName>
        <fullName evidence="2">Uncharacterized protein</fullName>
    </submittedName>
</protein>
<feature type="non-terminal residue" evidence="2">
    <location>
        <position position="1"/>
    </location>
</feature>
<evidence type="ECO:0000256" key="1">
    <source>
        <dbReference type="SAM" id="Phobius"/>
    </source>
</evidence>
<keyword evidence="1" id="KW-1133">Transmembrane helix</keyword>
<gene>
    <name evidence="2" type="ORF">S03H2_51469</name>
</gene>
<organism evidence="2">
    <name type="scientific">marine sediment metagenome</name>
    <dbReference type="NCBI Taxonomy" id="412755"/>
    <lineage>
        <taxon>unclassified sequences</taxon>
        <taxon>metagenomes</taxon>
        <taxon>ecological metagenomes</taxon>
    </lineage>
</organism>
<dbReference type="AlphaFoldDB" id="X1JUT8"/>
<keyword evidence="1" id="KW-0472">Membrane</keyword>
<sequence length="261" mass="28887">DHPDDLLNPIDMKWTGGHYGPGPEGYDEYFIDVFGDGHYAYKYEQSSDLNPYNFTSGAWGFSFEVEDNQAHNTKVNTDKRIWHMGSFENMKNTFFYGHPNGVGVEGIIGSAIMSISYIVTTILAACKSPKIQIAAQILAATVAVVNIIFDIIAYINFAFTTDDMGSVIGLGLHLFVKTIGFLTALIISNNNWGGFNFDLVTKFSGFLMALMIFDLNDDVMGFGWEENEDGILIMSQDNDPPTLNELLGGYPMMIVSFLSSV</sequence>
<evidence type="ECO:0000313" key="2">
    <source>
        <dbReference type="EMBL" id="GAH73558.1"/>
    </source>
</evidence>
<dbReference type="EMBL" id="BARU01032656">
    <property type="protein sequence ID" value="GAH73558.1"/>
    <property type="molecule type" value="Genomic_DNA"/>
</dbReference>
<feature type="transmembrane region" description="Helical" evidence="1">
    <location>
        <begin position="107"/>
        <end position="126"/>
    </location>
</feature>
<comment type="caution">
    <text evidence="2">The sequence shown here is derived from an EMBL/GenBank/DDBJ whole genome shotgun (WGS) entry which is preliminary data.</text>
</comment>